<dbReference type="PANTHER" id="PTHR33055:SF16">
    <property type="entry name" value="TRANSPOSASE FOR INSERTION SEQUENCE ELEMENT IS1547"/>
    <property type="match status" value="1"/>
</dbReference>
<dbReference type="EMBL" id="JBHLVZ010000073">
    <property type="protein sequence ID" value="MFC0387950.1"/>
    <property type="molecule type" value="Genomic_DNA"/>
</dbReference>
<protein>
    <submittedName>
        <fullName evidence="2">Transposase</fullName>
    </submittedName>
</protein>
<dbReference type="Proteomes" id="UP001589789">
    <property type="component" value="Unassembled WGS sequence"/>
</dbReference>
<gene>
    <name evidence="2" type="ORF">ACFFIC_20745</name>
</gene>
<dbReference type="InterPro" id="IPR002525">
    <property type="entry name" value="Transp_IS110-like_N"/>
</dbReference>
<evidence type="ECO:0000313" key="3">
    <source>
        <dbReference type="Proteomes" id="UP001589789"/>
    </source>
</evidence>
<organism evidence="2 3">
    <name type="scientific">Muricoccus vinaceus</name>
    <dbReference type="NCBI Taxonomy" id="424704"/>
    <lineage>
        <taxon>Bacteria</taxon>
        <taxon>Pseudomonadati</taxon>
        <taxon>Pseudomonadota</taxon>
        <taxon>Alphaproteobacteria</taxon>
        <taxon>Acetobacterales</taxon>
        <taxon>Roseomonadaceae</taxon>
        <taxon>Muricoccus</taxon>
    </lineage>
</organism>
<dbReference type="RefSeq" id="WP_377053893.1">
    <property type="nucleotide sequence ID" value="NZ_JBHLVZ010000073.1"/>
</dbReference>
<dbReference type="Pfam" id="PF01548">
    <property type="entry name" value="DEDD_Tnp_IS110"/>
    <property type="match status" value="1"/>
</dbReference>
<proteinExistence type="predicted"/>
<accession>A0ABV6IWG7</accession>
<comment type="caution">
    <text evidence="2">The sequence shown here is derived from an EMBL/GenBank/DDBJ whole genome shotgun (WGS) entry which is preliminary data.</text>
</comment>
<feature type="domain" description="Transposase IS110-like N-terminal" evidence="1">
    <location>
        <begin position="2"/>
        <end position="140"/>
    </location>
</feature>
<dbReference type="PANTHER" id="PTHR33055">
    <property type="entry name" value="TRANSPOSASE FOR INSERTION SEQUENCE ELEMENT IS1111A"/>
    <property type="match status" value="1"/>
</dbReference>
<evidence type="ECO:0000313" key="2">
    <source>
        <dbReference type="EMBL" id="MFC0387950.1"/>
    </source>
</evidence>
<dbReference type="InterPro" id="IPR047650">
    <property type="entry name" value="Transpos_IS110"/>
</dbReference>
<sequence>MIGVDTRKFTHAAVAISAVGLRLGSLSIPVNNRGYQSLPDWARSSGPICTFAVEGTGSYGAGPFRFLNEHGYPVLEVNRPSRQLRYQSGKDDMVDAENAAQAVARPESGTSTVEVIRHLKVARDTAVKARSQAMHAIKAIIVSSPSALREGLTA</sequence>
<keyword evidence="3" id="KW-1185">Reference proteome</keyword>
<reference evidence="2 3" key="1">
    <citation type="submission" date="2024-09" db="EMBL/GenBank/DDBJ databases">
        <authorList>
            <person name="Sun Q."/>
            <person name="Mori K."/>
        </authorList>
    </citation>
    <scope>NUCLEOTIDE SEQUENCE [LARGE SCALE GENOMIC DNA]</scope>
    <source>
        <strain evidence="2 3">CCM 7468</strain>
    </source>
</reference>
<name>A0ABV6IWG7_9PROT</name>
<evidence type="ECO:0000259" key="1">
    <source>
        <dbReference type="Pfam" id="PF01548"/>
    </source>
</evidence>